<name>A0A068WFP3_ECHGR</name>
<keyword evidence="2" id="KW-0698">rRNA processing</keyword>
<dbReference type="InterPro" id="IPR013949">
    <property type="entry name" value="Utp6"/>
</dbReference>
<dbReference type="Proteomes" id="UP000492820">
    <property type="component" value="Unassembled WGS sequence"/>
</dbReference>
<evidence type="ECO:0000256" key="4">
    <source>
        <dbReference type="ARBA" id="ARBA00023242"/>
    </source>
</evidence>
<reference evidence="6 7" key="1">
    <citation type="journal article" date="2013" name="Nature">
        <title>The genomes of four tapeworm species reveal adaptations to parasitism.</title>
        <authorList>
            <person name="Tsai I.J."/>
            <person name="Zarowiecki M."/>
            <person name="Holroyd N."/>
            <person name="Garciarrubio A."/>
            <person name="Sanchez-Flores A."/>
            <person name="Brooks K.L."/>
            <person name="Tracey A."/>
            <person name="Bobes R.J."/>
            <person name="Fragoso G."/>
            <person name="Sciutto E."/>
            <person name="Aslett M."/>
            <person name="Beasley H."/>
            <person name="Bennett H.M."/>
            <person name="Cai J."/>
            <person name="Camicia F."/>
            <person name="Clark R."/>
            <person name="Cucher M."/>
            <person name="De Silva N."/>
            <person name="Day T.A."/>
            <person name="Deplazes P."/>
            <person name="Estrada K."/>
            <person name="Fernandez C."/>
            <person name="Holland P.W."/>
            <person name="Hou J."/>
            <person name="Hu S."/>
            <person name="Huckvale T."/>
            <person name="Hung S.S."/>
            <person name="Kamenetzky L."/>
            <person name="Keane J.A."/>
            <person name="Kiss F."/>
            <person name="Koziol U."/>
            <person name="Lambert O."/>
            <person name="Liu K."/>
            <person name="Luo X."/>
            <person name="Luo Y."/>
            <person name="Macchiaroli N."/>
            <person name="Nichol S."/>
            <person name="Paps J."/>
            <person name="Parkinson J."/>
            <person name="Pouchkina-Stantcheva N."/>
            <person name="Riddiford N."/>
            <person name="Rosenzvit M."/>
            <person name="Salinas G."/>
            <person name="Wasmuth J.D."/>
            <person name="Zamanian M."/>
            <person name="Zheng Y."/>
            <person name="Cai X."/>
            <person name="Soberon X."/>
            <person name="Olson P.D."/>
            <person name="Laclette J.P."/>
            <person name="Brehm K."/>
            <person name="Berriman M."/>
            <person name="Garciarrubio A."/>
            <person name="Bobes R.J."/>
            <person name="Fragoso G."/>
            <person name="Sanchez-Flores A."/>
            <person name="Estrada K."/>
            <person name="Cevallos M.A."/>
            <person name="Morett E."/>
            <person name="Gonzalez V."/>
            <person name="Portillo T."/>
            <person name="Ochoa-Leyva A."/>
            <person name="Jose M.V."/>
            <person name="Sciutto E."/>
            <person name="Landa A."/>
            <person name="Jimenez L."/>
            <person name="Valdes V."/>
            <person name="Carrero J.C."/>
            <person name="Larralde C."/>
            <person name="Morales-Montor J."/>
            <person name="Limon-Lason J."/>
            <person name="Soberon X."/>
            <person name="Laclette J.P."/>
        </authorList>
    </citation>
    <scope>NUCLEOTIDE SEQUENCE [LARGE SCALE GENOMIC DNA]</scope>
</reference>
<dbReference type="GO" id="GO:0034388">
    <property type="term" value="C:Pwp2p-containing subcomplex of 90S preribosome"/>
    <property type="evidence" value="ECO:0007669"/>
    <property type="project" value="TreeGrafter"/>
</dbReference>
<comment type="subcellular location">
    <subcellularLocation>
        <location evidence="1">Nucleus</location>
        <location evidence="1">Nucleolus</location>
    </subcellularLocation>
</comment>
<dbReference type="OrthoDB" id="28112at2759"/>
<reference evidence="6" key="2">
    <citation type="submission" date="2014-06" db="EMBL/GenBank/DDBJ databases">
        <authorList>
            <person name="Aslett M."/>
        </authorList>
    </citation>
    <scope>NUCLEOTIDE SEQUENCE</scope>
</reference>
<evidence type="ECO:0000313" key="7">
    <source>
        <dbReference type="Proteomes" id="UP000492820"/>
    </source>
</evidence>
<accession>A0A068WFP3</accession>
<evidence type="ECO:0000256" key="1">
    <source>
        <dbReference type="ARBA" id="ARBA00004604"/>
    </source>
</evidence>
<dbReference type="PANTHER" id="PTHR23271">
    <property type="entry name" value="HEPATOCELLULAR CARCINOMA-ASSOCIATED ANTIGEN 66"/>
    <property type="match status" value="1"/>
</dbReference>
<dbReference type="PANTHER" id="PTHR23271:SF1">
    <property type="entry name" value="U3 SMALL NUCLEOLAR RNA-ASSOCIATED PROTEIN 6 HOMOLOG"/>
    <property type="match status" value="1"/>
</dbReference>
<sequence length="576" mass="66642">MAEVVERNVEDSLPEIVHIRRAKLFNEAELREVVRLRRHHEYSIQKRNKRLSDYESYIAAELGILRLVIIRRQKTMDFRFKDEIERSIITRLVRLHRQTCYRFQSHIDVWMRFLLFNRKLGRHMAVTRLWERILQVHGRTDPRLWAAAASFHLNEGARAQARAILAKLKTERHALTMAIKKVKRLRKSPTCAQEGVALRLETLHLHKLLESINRSVHLAWDRTHLRGLREARRLLTQGLAFNENSVFLLLELLKLEGLAADFFKKRVANRHQMAKDELEGEASASRKIMGRYRNMRKAKESEREDAVAFMNEVTEDVDSVKSGETFNLVLERFSAFSSANSNDLADALEIAKKFSSFTDKAIMRKLSNRQKELLTSEATKVKMGQTITERAHATAPLTEDIAASAVQRHSELMRLLDAEGVEAALESWDTWYHAPGGSNDLLRVADPSADPWWMRLLTARIYILVVARMLYKSTQPTNTATTSKEDVTEVVRAYQEFRLKQEAHVRKTRALMDTLAASNWGSKVPEFWHLYMEFEAKLGDCSRLPSLRWRAEKCLEEGPRVKFFAVLTAGGPKEFL</sequence>
<dbReference type="AlphaFoldDB" id="A0A068WFP3"/>
<evidence type="ECO:0000313" key="6">
    <source>
        <dbReference type="EMBL" id="CDS16430.1"/>
    </source>
</evidence>
<dbReference type="Pfam" id="PF08640">
    <property type="entry name" value="U3_assoc_6"/>
    <property type="match status" value="1"/>
</dbReference>
<evidence type="ECO:0000259" key="5">
    <source>
        <dbReference type="Pfam" id="PF08640"/>
    </source>
</evidence>
<keyword evidence="4" id="KW-0539">Nucleus</keyword>
<dbReference type="WBParaSite" id="EgrG_000885700">
    <property type="protein sequence ID" value="EgrG_000885700"/>
    <property type="gene ID" value="EgrG_000885700"/>
</dbReference>
<dbReference type="GO" id="GO:0032040">
    <property type="term" value="C:small-subunit processome"/>
    <property type="evidence" value="ECO:0007669"/>
    <property type="project" value="TreeGrafter"/>
</dbReference>
<evidence type="ECO:0000313" key="8">
    <source>
        <dbReference type="WBParaSite" id="EgrG_000885700"/>
    </source>
</evidence>
<dbReference type="EMBL" id="LK028576">
    <property type="protein sequence ID" value="CDS16430.1"/>
    <property type="molecule type" value="Genomic_DNA"/>
</dbReference>
<protein>
    <submittedName>
        <fullName evidence="6 8">U3 small nucleolar rna associated protein 6</fullName>
    </submittedName>
</protein>
<gene>
    <name evidence="8" type="primary">EGR_00644</name>
    <name evidence="6" type="ORF">EgrG_000885700</name>
</gene>
<dbReference type="GO" id="GO:0030515">
    <property type="term" value="F:snoRNA binding"/>
    <property type="evidence" value="ECO:0007669"/>
    <property type="project" value="InterPro"/>
</dbReference>
<reference evidence="8" key="3">
    <citation type="submission" date="2020-10" db="UniProtKB">
        <authorList>
            <consortium name="WormBaseParasite"/>
        </authorList>
    </citation>
    <scope>IDENTIFICATION</scope>
</reference>
<dbReference type="GO" id="GO:0000462">
    <property type="term" value="P:maturation of SSU-rRNA from tricistronic rRNA transcript (SSU-rRNA, 5.8S rRNA, LSU-rRNA)"/>
    <property type="evidence" value="ECO:0007669"/>
    <property type="project" value="InterPro"/>
</dbReference>
<dbReference type="InterPro" id="IPR055347">
    <property type="entry name" value="UTP6_N"/>
</dbReference>
<keyword evidence="3" id="KW-0677">Repeat</keyword>
<proteinExistence type="predicted"/>
<evidence type="ECO:0000256" key="2">
    <source>
        <dbReference type="ARBA" id="ARBA00022552"/>
    </source>
</evidence>
<evidence type="ECO:0000256" key="3">
    <source>
        <dbReference type="ARBA" id="ARBA00022737"/>
    </source>
</evidence>
<feature type="domain" description="U3 small nucleolar RNA-associated protein 6 N-terminal" evidence="5">
    <location>
        <begin position="9"/>
        <end position="90"/>
    </location>
</feature>
<organism evidence="6">
    <name type="scientific">Echinococcus granulosus</name>
    <name type="common">Hydatid tapeworm</name>
    <dbReference type="NCBI Taxonomy" id="6210"/>
    <lineage>
        <taxon>Eukaryota</taxon>
        <taxon>Metazoa</taxon>
        <taxon>Spiralia</taxon>
        <taxon>Lophotrochozoa</taxon>
        <taxon>Platyhelminthes</taxon>
        <taxon>Cestoda</taxon>
        <taxon>Eucestoda</taxon>
        <taxon>Cyclophyllidea</taxon>
        <taxon>Taeniidae</taxon>
        <taxon>Echinococcus</taxon>
        <taxon>Echinococcus granulosus group</taxon>
    </lineage>
</organism>